<organism evidence="1 2">
    <name type="scientific">Diatraea saccharalis</name>
    <name type="common">sugarcane borer</name>
    <dbReference type="NCBI Taxonomy" id="40085"/>
    <lineage>
        <taxon>Eukaryota</taxon>
        <taxon>Metazoa</taxon>
        <taxon>Ecdysozoa</taxon>
        <taxon>Arthropoda</taxon>
        <taxon>Hexapoda</taxon>
        <taxon>Insecta</taxon>
        <taxon>Pterygota</taxon>
        <taxon>Neoptera</taxon>
        <taxon>Endopterygota</taxon>
        <taxon>Lepidoptera</taxon>
        <taxon>Glossata</taxon>
        <taxon>Ditrysia</taxon>
        <taxon>Pyraloidea</taxon>
        <taxon>Crambidae</taxon>
        <taxon>Crambinae</taxon>
        <taxon>Diatraea</taxon>
    </lineage>
</organism>
<evidence type="ECO:0000313" key="2">
    <source>
        <dbReference type="Proteomes" id="UP001153714"/>
    </source>
</evidence>
<keyword evidence="2" id="KW-1185">Reference proteome</keyword>
<evidence type="ECO:0000313" key="1">
    <source>
        <dbReference type="EMBL" id="CAG9785950.1"/>
    </source>
</evidence>
<protein>
    <submittedName>
        <fullName evidence="1">Uncharacterized protein</fullName>
    </submittedName>
</protein>
<gene>
    <name evidence="1" type="ORF">DIATSA_LOCUS3943</name>
</gene>
<proteinExistence type="predicted"/>
<reference evidence="1" key="2">
    <citation type="submission" date="2022-10" db="EMBL/GenBank/DDBJ databases">
        <authorList>
            <consortium name="ENA_rothamsted_submissions"/>
            <consortium name="culmorum"/>
            <person name="King R."/>
        </authorList>
    </citation>
    <scope>NUCLEOTIDE SEQUENCE</scope>
</reference>
<dbReference type="OrthoDB" id="7441381at2759"/>
<sequence>MLMIIYTTFILISLHQLIVFRYTRHWLVRHSSIFFTGRIRIETYDKRSLTKKYTFFSDIVLSECRNNPIEVFEIKETNERHPRLYVKNVDDLENLQDVTLLAKLLRPYQKEKESVVDKVTRNLFDQLPSIKRKKTRNNNRRPIYIIDLNSLNSLYGKNEEIDTSFSDETRSSNPVISQLLNQL</sequence>
<dbReference type="Proteomes" id="UP001153714">
    <property type="component" value="Chromosome 15"/>
</dbReference>
<accession>A0A9N9WD44</accession>
<name>A0A9N9WD44_9NEOP</name>
<dbReference type="EMBL" id="OU893346">
    <property type="protein sequence ID" value="CAG9785950.1"/>
    <property type="molecule type" value="Genomic_DNA"/>
</dbReference>
<reference evidence="1" key="1">
    <citation type="submission" date="2021-12" db="EMBL/GenBank/DDBJ databases">
        <authorList>
            <person name="King R."/>
        </authorList>
    </citation>
    <scope>NUCLEOTIDE SEQUENCE</scope>
</reference>
<dbReference type="AlphaFoldDB" id="A0A9N9WD44"/>